<evidence type="ECO:0000313" key="9">
    <source>
        <dbReference type="Proteomes" id="UP000295252"/>
    </source>
</evidence>
<evidence type="ECO:0000256" key="6">
    <source>
        <dbReference type="ARBA" id="ARBA00044504"/>
    </source>
</evidence>
<accession>A0A068TZW4</accession>
<dbReference type="SUPFAM" id="SSF103473">
    <property type="entry name" value="MFS general substrate transporter"/>
    <property type="match status" value="1"/>
</dbReference>
<dbReference type="Gene3D" id="1.20.1250.20">
    <property type="entry name" value="MFS general substrate transporter like domains"/>
    <property type="match status" value="1"/>
</dbReference>
<dbReference type="OMA" id="CNGQANN"/>
<dbReference type="AlphaFoldDB" id="A0A068TZW4"/>
<dbReference type="Gramene" id="CDP00908">
    <property type="protein sequence ID" value="CDP00908"/>
    <property type="gene ID" value="GSCOC_T00034359001"/>
</dbReference>
<proteinExistence type="inferred from homology"/>
<keyword evidence="3 7" id="KW-0812">Transmembrane</keyword>
<dbReference type="PhylomeDB" id="A0A068TZW4"/>
<evidence type="ECO:0008006" key="10">
    <source>
        <dbReference type="Google" id="ProtNLM"/>
    </source>
</evidence>
<feature type="transmembrane region" description="Helical" evidence="7">
    <location>
        <begin position="483"/>
        <end position="504"/>
    </location>
</feature>
<dbReference type="FunCoup" id="A0A068TZW4">
    <property type="interactions" value="1271"/>
</dbReference>
<feature type="transmembrane region" description="Helical" evidence="7">
    <location>
        <begin position="524"/>
        <end position="543"/>
    </location>
</feature>
<evidence type="ECO:0000256" key="7">
    <source>
        <dbReference type="SAM" id="Phobius"/>
    </source>
</evidence>
<feature type="transmembrane region" description="Helical" evidence="7">
    <location>
        <begin position="315"/>
        <end position="337"/>
    </location>
</feature>
<keyword evidence="4 7" id="KW-1133">Transmembrane helix</keyword>
<keyword evidence="9" id="KW-1185">Reference proteome</keyword>
<gene>
    <name evidence="8" type="ORF">GSCOC_T00034359001</name>
</gene>
<comment type="similarity">
    <text evidence="2">Belongs to the major facilitator superfamily. Proton-dependent oligopeptide transporter (POT/PTR) (TC 2.A.17) family.</text>
</comment>
<evidence type="ECO:0000256" key="1">
    <source>
        <dbReference type="ARBA" id="ARBA00004141"/>
    </source>
</evidence>
<dbReference type="InterPro" id="IPR018456">
    <property type="entry name" value="PTR2_symporter_CS"/>
</dbReference>
<keyword evidence="5 7" id="KW-0472">Membrane</keyword>
<reference evidence="9" key="1">
    <citation type="journal article" date="2014" name="Science">
        <title>The coffee genome provides insight into the convergent evolution of caffeine biosynthesis.</title>
        <authorList>
            <person name="Denoeud F."/>
            <person name="Carretero-Paulet L."/>
            <person name="Dereeper A."/>
            <person name="Droc G."/>
            <person name="Guyot R."/>
            <person name="Pietrella M."/>
            <person name="Zheng C."/>
            <person name="Alberti A."/>
            <person name="Anthony F."/>
            <person name="Aprea G."/>
            <person name="Aury J.M."/>
            <person name="Bento P."/>
            <person name="Bernard M."/>
            <person name="Bocs S."/>
            <person name="Campa C."/>
            <person name="Cenci A."/>
            <person name="Combes M.C."/>
            <person name="Crouzillat D."/>
            <person name="Da Silva C."/>
            <person name="Daddiego L."/>
            <person name="De Bellis F."/>
            <person name="Dussert S."/>
            <person name="Garsmeur O."/>
            <person name="Gayraud T."/>
            <person name="Guignon V."/>
            <person name="Jahn K."/>
            <person name="Jamilloux V."/>
            <person name="Joet T."/>
            <person name="Labadie K."/>
            <person name="Lan T."/>
            <person name="Leclercq J."/>
            <person name="Lepelley M."/>
            <person name="Leroy T."/>
            <person name="Li L.T."/>
            <person name="Librado P."/>
            <person name="Lopez L."/>
            <person name="Munoz A."/>
            <person name="Noel B."/>
            <person name="Pallavicini A."/>
            <person name="Perrotta G."/>
            <person name="Poncet V."/>
            <person name="Pot D."/>
            <person name="Priyono X."/>
            <person name="Rigoreau M."/>
            <person name="Rouard M."/>
            <person name="Rozas J."/>
            <person name="Tranchant-Dubreuil C."/>
            <person name="VanBuren R."/>
            <person name="Zhang Q."/>
            <person name="Andrade A.C."/>
            <person name="Argout X."/>
            <person name="Bertrand B."/>
            <person name="de Kochko A."/>
            <person name="Graziosi G."/>
            <person name="Henry R.J."/>
            <person name="Jayarama X."/>
            <person name="Ming R."/>
            <person name="Nagai C."/>
            <person name="Rounsley S."/>
            <person name="Sankoff D."/>
            <person name="Giuliano G."/>
            <person name="Albert V.A."/>
            <person name="Wincker P."/>
            <person name="Lashermes P."/>
        </authorList>
    </citation>
    <scope>NUCLEOTIDE SEQUENCE [LARGE SCALE GENOMIC DNA]</scope>
    <source>
        <strain evidence="9">cv. DH200-94</strain>
    </source>
</reference>
<comment type="subcellular location">
    <subcellularLocation>
        <location evidence="1">Membrane</location>
        <topology evidence="1">Multi-pass membrane protein</topology>
    </subcellularLocation>
</comment>
<protein>
    <recommendedName>
        <fullName evidence="10">Major facilitator superfamily (MFS) profile domain-containing protein</fullName>
    </recommendedName>
</protein>
<feature type="transmembrane region" description="Helical" evidence="7">
    <location>
        <begin position="84"/>
        <end position="105"/>
    </location>
</feature>
<feature type="transmembrane region" description="Helical" evidence="7">
    <location>
        <begin position="182"/>
        <end position="202"/>
    </location>
</feature>
<sequence>MSSEPKSSKGGGWKAAIFMICLEVAERFSYYGVAGNLINYLTDVLHQPTAVAAKNVNVWIGVSSIFPLLGALVADSYMGRCKTIYVSSIVYLIGLVALTITVSTVPSSAREAIFLTSLYIMSVGEGGHKPCVQTFAADQFDDEVAEEKEAKSSFFNWWYLGIVSGATAAILVVIYVQEYVGWGIGYGMLAGALAIALGMFSIGSWTGNYRLQAPIGSPFTRVAQVFVAAARKRRLCDQRVDDGGHSGGFFGHEKKVRCRNNGTDEVDGFRVRALARTPQYRFLDKAAIIDSIDASSEKRNPWRLCSMNQVEEVKLLLRLIPIWAQCFIFTMVTAQLSTYFTKQGSTMVRAFGPTSKFHIPAASLQVVTGLTILISVPIYERAFIPLARKFTGQASGITMLQRIGTGLFLSSIAMVVAGLVEAKRVETARENGLTDSPKSIVPMKIWWLIPQYMLFGVCDMFTIVGMQELFYDQMPEEMRSMGAAAYVSSIGVGNFMSSLAITAVQGISGKKWLVDNLNRANLHYFYWILAGLSAVNFCVYLFVAKGFIYKRFEYSESGNEKEMGLIPSCSFEI</sequence>
<dbReference type="GO" id="GO:0022857">
    <property type="term" value="F:transmembrane transporter activity"/>
    <property type="evidence" value="ECO:0007669"/>
    <property type="project" value="InterPro"/>
</dbReference>
<dbReference type="GO" id="GO:0016020">
    <property type="term" value="C:membrane"/>
    <property type="evidence" value="ECO:0007669"/>
    <property type="project" value="UniProtKB-SubCell"/>
</dbReference>
<feature type="transmembrane region" description="Helical" evidence="7">
    <location>
        <begin position="452"/>
        <end position="471"/>
    </location>
</feature>
<organism evidence="8 9">
    <name type="scientific">Coffea canephora</name>
    <name type="common">Robusta coffee</name>
    <dbReference type="NCBI Taxonomy" id="49390"/>
    <lineage>
        <taxon>Eukaryota</taxon>
        <taxon>Viridiplantae</taxon>
        <taxon>Streptophyta</taxon>
        <taxon>Embryophyta</taxon>
        <taxon>Tracheophyta</taxon>
        <taxon>Spermatophyta</taxon>
        <taxon>Magnoliopsida</taxon>
        <taxon>eudicotyledons</taxon>
        <taxon>Gunneridae</taxon>
        <taxon>Pentapetalae</taxon>
        <taxon>asterids</taxon>
        <taxon>lamiids</taxon>
        <taxon>Gentianales</taxon>
        <taxon>Rubiaceae</taxon>
        <taxon>Ixoroideae</taxon>
        <taxon>Gardenieae complex</taxon>
        <taxon>Bertiereae - Coffeeae clade</taxon>
        <taxon>Coffeeae</taxon>
        <taxon>Coffea</taxon>
    </lineage>
</organism>
<dbReference type="InterPro" id="IPR000109">
    <property type="entry name" value="POT_fam"/>
</dbReference>
<dbReference type="GO" id="GO:0006857">
    <property type="term" value="P:oligopeptide transport"/>
    <property type="evidence" value="ECO:0007669"/>
    <property type="project" value="InterPro"/>
</dbReference>
<dbReference type="EMBL" id="HG739090">
    <property type="protein sequence ID" value="CDP00908.1"/>
    <property type="molecule type" value="Genomic_DNA"/>
</dbReference>
<evidence type="ECO:0000256" key="3">
    <source>
        <dbReference type="ARBA" id="ARBA00022692"/>
    </source>
</evidence>
<evidence type="ECO:0000256" key="5">
    <source>
        <dbReference type="ARBA" id="ARBA00023136"/>
    </source>
</evidence>
<evidence type="ECO:0000256" key="4">
    <source>
        <dbReference type="ARBA" id="ARBA00022989"/>
    </source>
</evidence>
<dbReference type="PANTHER" id="PTHR11654">
    <property type="entry name" value="OLIGOPEPTIDE TRANSPORTER-RELATED"/>
    <property type="match status" value="1"/>
</dbReference>
<evidence type="ECO:0000313" key="8">
    <source>
        <dbReference type="EMBL" id="CDP00908.1"/>
    </source>
</evidence>
<dbReference type="Pfam" id="PF00854">
    <property type="entry name" value="PTR2"/>
    <property type="match status" value="1"/>
</dbReference>
<feature type="transmembrane region" description="Helical" evidence="7">
    <location>
        <begin position="357"/>
        <end position="379"/>
    </location>
</feature>
<dbReference type="Proteomes" id="UP000295252">
    <property type="component" value="Chromosome II"/>
</dbReference>
<dbReference type="InParanoid" id="A0A068TZW4"/>
<evidence type="ECO:0000256" key="2">
    <source>
        <dbReference type="ARBA" id="ARBA00005982"/>
    </source>
</evidence>
<dbReference type="InterPro" id="IPR036259">
    <property type="entry name" value="MFS_trans_sf"/>
</dbReference>
<dbReference type="PROSITE" id="PS01022">
    <property type="entry name" value="PTR2_1"/>
    <property type="match status" value="1"/>
</dbReference>
<comment type="similarity">
    <text evidence="6">Belongs to the major facilitator superfamily. Phosphate:H(+) symporter (TC 2.A.1.9) family.</text>
</comment>
<feature type="transmembrane region" description="Helical" evidence="7">
    <location>
        <begin position="157"/>
        <end position="176"/>
    </location>
</feature>
<feature type="transmembrane region" description="Helical" evidence="7">
    <location>
        <begin position="400"/>
        <end position="420"/>
    </location>
</feature>
<dbReference type="OrthoDB" id="8904098at2759"/>
<feature type="transmembrane region" description="Helical" evidence="7">
    <location>
        <begin position="56"/>
        <end position="78"/>
    </location>
</feature>
<name>A0A068TZW4_COFCA</name>